<feature type="domain" description="Peptidase S1" evidence="7">
    <location>
        <begin position="161"/>
        <end position="395"/>
    </location>
</feature>
<dbReference type="GO" id="GO:0005615">
    <property type="term" value="C:extracellular space"/>
    <property type="evidence" value="ECO:0007669"/>
    <property type="project" value="TreeGrafter"/>
</dbReference>
<dbReference type="PANTHER" id="PTHR24264:SF54">
    <property type="entry name" value="PEPTIDASE S1 DOMAIN-CONTAINING PROTEIN"/>
    <property type="match status" value="1"/>
</dbReference>
<dbReference type="SMART" id="SM00020">
    <property type="entry name" value="Tryp_SPc"/>
    <property type="match status" value="1"/>
</dbReference>
<protein>
    <recommendedName>
        <fullName evidence="7">Peptidase S1 domain-containing protein</fullName>
    </recommendedName>
</protein>
<keyword evidence="1 5" id="KW-0645">Protease</keyword>
<keyword evidence="6" id="KW-0732">Signal</keyword>
<evidence type="ECO:0000256" key="1">
    <source>
        <dbReference type="ARBA" id="ARBA00022670"/>
    </source>
</evidence>
<dbReference type="PROSITE" id="PS50092">
    <property type="entry name" value="TSP1"/>
    <property type="match status" value="1"/>
</dbReference>
<dbReference type="InterPro" id="IPR000884">
    <property type="entry name" value="TSP1_rpt"/>
</dbReference>
<comment type="caution">
    <text evidence="8">The sequence shown here is derived from an EMBL/GenBank/DDBJ whole genome shotgun (WGS) entry which is preliminary data.</text>
</comment>
<evidence type="ECO:0000313" key="9">
    <source>
        <dbReference type="Proteomes" id="UP000475862"/>
    </source>
</evidence>
<dbReference type="InterPro" id="IPR009003">
    <property type="entry name" value="Peptidase_S1_PA"/>
</dbReference>
<keyword evidence="9" id="KW-1185">Reference proteome</keyword>
<evidence type="ECO:0000256" key="5">
    <source>
        <dbReference type="RuleBase" id="RU363034"/>
    </source>
</evidence>
<evidence type="ECO:0000256" key="2">
    <source>
        <dbReference type="ARBA" id="ARBA00022801"/>
    </source>
</evidence>
<sequence length="400" mass="45424">MFKFRMCWLMLFTQFVDVRLSKDLNDYSRVVAMRYLADGSQLPLLSDRTANSVNNQRRRHRKSVYSDWSDWSLCSDRCIMVRQRHCLRSKICGSNVVTESSYCFVTGSRCLGLVTNYYKQLNSSFLNKGDGYGVSMNFTCGVNVASTTNPSYKTPRFLIKIMGGQESEKFHWPWQVAVLNGFLDIICGGTLIAPGWVLTAAHCSRQKLFVMLKEYDLSVYEGDEIRLKVERIIIHPKYNPNTIDNDMALLKLRTLDSVIDSGLNLQPACLPASGFERWKRKPKMCVVIGWGKVKSQDSYGSKILREARVPIVGQRTCRAAYWRYQITDNMFCAGYRDGRSDTCSGDSGGPLLCNIRGRWTVVGVTSFGYGCGRHSKYGIYANVANHVRWITSVIKTSGYQ</sequence>
<dbReference type="Pfam" id="PF00089">
    <property type="entry name" value="Trypsin"/>
    <property type="match status" value="1"/>
</dbReference>
<dbReference type="GO" id="GO:0004252">
    <property type="term" value="F:serine-type endopeptidase activity"/>
    <property type="evidence" value="ECO:0007669"/>
    <property type="project" value="InterPro"/>
</dbReference>
<dbReference type="InterPro" id="IPR033116">
    <property type="entry name" value="TRYPSIN_SER"/>
</dbReference>
<evidence type="ECO:0000313" key="8">
    <source>
        <dbReference type="EMBL" id="KAE9545070.1"/>
    </source>
</evidence>
<dbReference type="PANTHER" id="PTHR24264">
    <property type="entry name" value="TRYPSIN-RELATED"/>
    <property type="match status" value="1"/>
</dbReference>
<feature type="chain" id="PRO_5026111696" description="Peptidase S1 domain-containing protein" evidence="6">
    <location>
        <begin position="22"/>
        <end position="400"/>
    </location>
</feature>
<dbReference type="SUPFAM" id="SSF50494">
    <property type="entry name" value="Trypsin-like serine proteases"/>
    <property type="match status" value="1"/>
</dbReference>
<reference evidence="8 9" key="1">
    <citation type="submission" date="2019-08" db="EMBL/GenBank/DDBJ databases">
        <title>The genome of the soybean aphid Biotype 1, its phylome, world population structure and adaptation to the North American continent.</title>
        <authorList>
            <person name="Giordano R."/>
            <person name="Donthu R.K."/>
            <person name="Hernandez A.G."/>
            <person name="Wright C.L."/>
            <person name="Zimin A.V."/>
        </authorList>
    </citation>
    <scope>NUCLEOTIDE SEQUENCE [LARGE SCALE GENOMIC DNA]</scope>
    <source>
        <tissue evidence="8">Whole aphids</tissue>
    </source>
</reference>
<dbReference type="AlphaFoldDB" id="A0A6G0U8I1"/>
<name>A0A6G0U8I1_APHGL</name>
<dbReference type="Gene3D" id="2.40.10.10">
    <property type="entry name" value="Trypsin-like serine proteases"/>
    <property type="match status" value="1"/>
</dbReference>
<dbReference type="OrthoDB" id="10004439at2759"/>
<evidence type="ECO:0000259" key="7">
    <source>
        <dbReference type="PROSITE" id="PS50240"/>
    </source>
</evidence>
<keyword evidence="4" id="KW-1015">Disulfide bond</keyword>
<proteinExistence type="predicted"/>
<evidence type="ECO:0000256" key="6">
    <source>
        <dbReference type="SAM" id="SignalP"/>
    </source>
</evidence>
<dbReference type="GO" id="GO:0006508">
    <property type="term" value="P:proteolysis"/>
    <property type="evidence" value="ECO:0007669"/>
    <property type="project" value="UniProtKB-KW"/>
</dbReference>
<evidence type="ECO:0000256" key="3">
    <source>
        <dbReference type="ARBA" id="ARBA00022825"/>
    </source>
</evidence>
<dbReference type="PROSITE" id="PS00134">
    <property type="entry name" value="TRYPSIN_HIS"/>
    <property type="match status" value="1"/>
</dbReference>
<dbReference type="InterPro" id="IPR001314">
    <property type="entry name" value="Peptidase_S1A"/>
</dbReference>
<dbReference type="InterPro" id="IPR043504">
    <property type="entry name" value="Peptidase_S1_PA_chymotrypsin"/>
</dbReference>
<dbReference type="InterPro" id="IPR018114">
    <property type="entry name" value="TRYPSIN_HIS"/>
</dbReference>
<gene>
    <name evidence="8" type="ORF">AGLY_000613</name>
</gene>
<dbReference type="FunFam" id="2.40.10.10:FF:000003">
    <property type="entry name" value="Transmembrane serine protease 3"/>
    <property type="match status" value="1"/>
</dbReference>
<organism evidence="8 9">
    <name type="scientific">Aphis glycines</name>
    <name type="common">Soybean aphid</name>
    <dbReference type="NCBI Taxonomy" id="307491"/>
    <lineage>
        <taxon>Eukaryota</taxon>
        <taxon>Metazoa</taxon>
        <taxon>Ecdysozoa</taxon>
        <taxon>Arthropoda</taxon>
        <taxon>Hexapoda</taxon>
        <taxon>Insecta</taxon>
        <taxon>Pterygota</taxon>
        <taxon>Neoptera</taxon>
        <taxon>Paraneoptera</taxon>
        <taxon>Hemiptera</taxon>
        <taxon>Sternorrhyncha</taxon>
        <taxon>Aphidomorpha</taxon>
        <taxon>Aphidoidea</taxon>
        <taxon>Aphididae</taxon>
        <taxon>Aphidini</taxon>
        <taxon>Aphis</taxon>
        <taxon>Aphis</taxon>
    </lineage>
</organism>
<dbReference type="InterPro" id="IPR001254">
    <property type="entry name" value="Trypsin_dom"/>
</dbReference>
<dbReference type="EMBL" id="VYZN01000001">
    <property type="protein sequence ID" value="KAE9545070.1"/>
    <property type="molecule type" value="Genomic_DNA"/>
</dbReference>
<feature type="signal peptide" evidence="6">
    <location>
        <begin position="1"/>
        <end position="21"/>
    </location>
</feature>
<dbReference type="PROSITE" id="PS50240">
    <property type="entry name" value="TRYPSIN_DOM"/>
    <property type="match status" value="1"/>
</dbReference>
<dbReference type="Proteomes" id="UP000475862">
    <property type="component" value="Unassembled WGS sequence"/>
</dbReference>
<dbReference type="InterPro" id="IPR050127">
    <property type="entry name" value="Serine_Proteases_S1"/>
</dbReference>
<keyword evidence="3 5" id="KW-0720">Serine protease</keyword>
<keyword evidence="2 5" id="KW-0378">Hydrolase</keyword>
<dbReference type="PROSITE" id="PS00135">
    <property type="entry name" value="TRYPSIN_SER"/>
    <property type="match status" value="1"/>
</dbReference>
<dbReference type="PRINTS" id="PR00722">
    <property type="entry name" value="CHYMOTRYPSIN"/>
</dbReference>
<evidence type="ECO:0000256" key="4">
    <source>
        <dbReference type="ARBA" id="ARBA00023157"/>
    </source>
</evidence>
<accession>A0A6G0U8I1</accession>
<dbReference type="CDD" id="cd00190">
    <property type="entry name" value="Tryp_SPc"/>
    <property type="match status" value="1"/>
</dbReference>